<dbReference type="AlphaFoldDB" id="A0A1C3P1C6"/>
<proteinExistence type="predicted"/>
<feature type="transmembrane region" description="Helical" evidence="1">
    <location>
        <begin position="25"/>
        <end position="53"/>
    </location>
</feature>
<sequence length="83" mass="8893">MDLLAITMVRRWRWPFWASKGSLEALLLVAGWLLGGPVGVGTLCFLLSVNLLIQPMIAATERLTSITNLGLPTRTSASAPEAG</sequence>
<evidence type="ECO:0000313" key="2">
    <source>
        <dbReference type="EMBL" id="SBW23575.1"/>
    </source>
</evidence>
<reference evidence="3" key="1">
    <citation type="submission" date="2016-02" db="EMBL/GenBank/DDBJ databases">
        <authorList>
            <person name="Wibberg D."/>
        </authorList>
    </citation>
    <scope>NUCLEOTIDE SEQUENCE [LARGE SCALE GENOMIC DNA]</scope>
</reference>
<dbReference type="Proteomes" id="UP000199013">
    <property type="component" value="Unassembled WGS sequence"/>
</dbReference>
<name>A0A1C3P1C6_9ACTN</name>
<keyword evidence="1" id="KW-0812">Transmembrane</keyword>
<dbReference type="EMBL" id="FLUV01001616">
    <property type="protein sequence ID" value="SBW23575.1"/>
    <property type="molecule type" value="Genomic_DNA"/>
</dbReference>
<gene>
    <name evidence="2" type="ORF">FDG2_3844</name>
</gene>
<evidence type="ECO:0000256" key="1">
    <source>
        <dbReference type="SAM" id="Phobius"/>
    </source>
</evidence>
<keyword evidence="3" id="KW-1185">Reference proteome</keyword>
<accession>A0A1C3P1C6</accession>
<protein>
    <submittedName>
        <fullName evidence="2">Putative membrane protein</fullName>
    </submittedName>
</protein>
<organism evidence="2 3">
    <name type="scientific">Candidatus Protofrankia californiensis</name>
    <dbReference type="NCBI Taxonomy" id="1839754"/>
    <lineage>
        <taxon>Bacteria</taxon>
        <taxon>Bacillati</taxon>
        <taxon>Actinomycetota</taxon>
        <taxon>Actinomycetes</taxon>
        <taxon>Frankiales</taxon>
        <taxon>Frankiaceae</taxon>
        <taxon>Protofrankia</taxon>
    </lineage>
</organism>
<keyword evidence="1" id="KW-1133">Transmembrane helix</keyword>
<evidence type="ECO:0000313" key="3">
    <source>
        <dbReference type="Proteomes" id="UP000199013"/>
    </source>
</evidence>
<keyword evidence="1" id="KW-0472">Membrane</keyword>